<dbReference type="InterPro" id="IPR009057">
    <property type="entry name" value="Homeodomain-like_sf"/>
</dbReference>
<dbReference type="EMBL" id="CP064056">
    <property type="protein sequence ID" value="QPM75125.1"/>
    <property type="molecule type" value="Genomic_DNA"/>
</dbReference>
<dbReference type="PROSITE" id="PS50977">
    <property type="entry name" value="HTH_TETR_2"/>
    <property type="match status" value="1"/>
</dbReference>
<sequence length="182" mass="21265">MRKDAQNNKQRIERKAHELFQTYGVTQVSMNQIANALGMGIGTLYRHFGDKGSLCYQITHTDFYLLIEDMQRIAQVEASKREIFIHSIDLFLNFKLANQAILSCVENTTKKWSFKETDIYQTLFNYYLPLVGHDLDEMLAKFKVDALLNTLSTQNYEFQHDGRGLTNKQIRDQLVTIFFDHN</sequence>
<keyword evidence="1 2" id="KW-0238">DNA-binding</keyword>
<dbReference type="KEGG" id="sllo:ISP08_12560"/>
<feature type="DNA-binding region" description="H-T-H motif" evidence="2">
    <location>
        <begin position="29"/>
        <end position="48"/>
    </location>
</feature>
<feature type="domain" description="HTH tetR-type" evidence="3">
    <location>
        <begin position="6"/>
        <end position="66"/>
    </location>
</feature>
<keyword evidence="5" id="KW-1185">Reference proteome</keyword>
<proteinExistence type="predicted"/>
<name>A0A7T1AZT1_9STAP</name>
<gene>
    <name evidence="4" type="ORF">ISP08_12560</name>
</gene>
<dbReference type="Pfam" id="PF00440">
    <property type="entry name" value="TetR_N"/>
    <property type="match status" value="1"/>
</dbReference>
<evidence type="ECO:0000313" key="4">
    <source>
        <dbReference type="EMBL" id="QPM75125.1"/>
    </source>
</evidence>
<dbReference type="Gene3D" id="1.10.357.10">
    <property type="entry name" value="Tetracycline Repressor, domain 2"/>
    <property type="match status" value="1"/>
</dbReference>
<dbReference type="Proteomes" id="UP000594455">
    <property type="component" value="Chromosome"/>
</dbReference>
<dbReference type="RefSeq" id="WP_195718867.1">
    <property type="nucleotide sequence ID" value="NZ_CP064056.1"/>
</dbReference>
<dbReference type="InterPro" id="IPR050624">
    <property type="entry name" value="HTH-type_Tx_Regulator"/>
</dbReference>
<dbReference type="AlphaFoldDB" id="A0A7T1AZT1"/>
<evidence type="ECO:0000313" key="5">
    <source>
        <dbReference type="Proteomes" id="UP000594455"/>
    </source>
</evidence>
<dbReference type="SUPFAM" id="SSF46689">
    <property type="entry name" value="Homeodomain-like"/>
    <property type="match status" value="1"/>
</dbReference>
<evidence type="ECO:0000259" key="3">
    <source>
        <dbReference type="PROSITE" id="PS50977"/>
    </source>
</evidence>
<evidence type="ECO:0000256" key="1">
    <source>
        <dbReference type="ARBA" id="ARBA00023125"/>
    </source>
</evidence>
<organism evidence="4 5">
    <name type="scientific">Staphylococcus lloydii</name>
    <dbReference type="NCBI Taxonomy" id="2781774"/>
    <lineage>
        <taxon>Bacteria</taxon>
        <taxon>Bacillati</taxon>
        <taxon>Bacillota</taxon>
        <taxon>Bacilli</taxon>
        <taxon>Bacillales</taxon>
        <taxon>Staphylococcaceae</taxon>
        <taxon>Staphylococcus</taxon>
    </lineage>
</organism>
<reference evidence="4 5" key="1">
    <citation type="submission" date="2020-10" db="EMBL/GenBank/DDBJ databases">
        <title>Closed genome sequences of Staphylococcus lloydii sp. nov. and Staphylococcus durrellii sp. nov. Isolated from Captive Fruit Bats (Pteropus livingstonii).</title>
        <authorList>
            <person name="Fountain K."/>
        </authorList>
    </citation>
    <scope>NUCLEOTIDE SEQUENCE [LARGE SCALE GENOMIC DNA]</scope>
    <source>
        <strain evidence="4 5">23_2_7_LY</strain>
    </source>
</reference>
<dbReference type="PANTHER" id="PTHR43479">
    <property type="entry name" value="ACREF/ENVCD OPERON REPRESSOR-RELATED"/>
    <property type="match status" value="1"/>
</dbReference>
<accession>A0A7T1AZT1</accession>
<dbReference type="InterPro" id="IPR001647">
    <property type="entry name" value="HTH_TetR"/>
</dbReference>
<dbReference type="PANTHER" id="PTHR43479:SF11">
    <property type="entry name" value="ACREF_ENVCD OPERON REPRESSOR-RELATED"/>
    <property type="match status" value="1"/>
</dbReference>
<protein>
    <submittedName>
        <fullName evidence="4">TetR/AcrR family transcriptional regulator</fullName>
    </submittedName>
</protein>
<dbReference type="GO" id="GO:0003677">
    <property type="term" value="F:DNA binding"/>
    <property type="evidence" value="ECO:0007669"/>
    <property type="project" value="UniProtKB-UniRule"/>
</dbReference>
<evidence type="ECO:0000256" key="2">
    <source>
        <dbReference type="PROSITE-ProRule" id="PRU00335"/>
    </source>
</evidence>